<comment type="caution">
    <text evidence="1">The sequence shown here is derived from an EMBL/GenBank/DDBJ whole genome shotgun (WGS) entry which is preliminary data.</text>
</comment>
<gene>
    <name evidence="1" type="ORF">BG015_002470</name>
</gene>
<accession>A0A9P5RNQ4</accession>
<dbReference type="AlphaFoldDB" id="A0A9P5RNQ4"/>
<dbReference type="OrthoDB" id="2426854at2759"/>
<evidence type="ECO:0000313" key="2">
    <source>
        <dbReference type="Proteomes" id="UP000748756"/>
    </source>
</evidence>
<name>A0A9P5RNQ4_9FUNG</name>
<protein>
    <submittedName>
        <fullName evidence="1">Uncharacterized protein</fullName>
    </submittedName>
</protein>
<dbReference type="Proteomes" id="UP000748756">
    <property type="component" value="Unassembled WGS sequence"/>
</dbReference>
<reference evidence="1" key="1">
    <citation type="journal article" date="2020" name="Fungal Divers.">
        <title>Resolving the Mortierellaceae phylogeny through synthesis of multi-gene phylogenetics and phylogenomics.</title>
        <authorList>
            <person name="Vandepol N."/>
            <person name="Liber J."/>
            <person name="Desiro A."/>
            <person name="Na H."/>
            <person name="Kennedy M."/>
            <person name="Barry K."/>
            <person name="Grigoriev I.V."/>
            <person name="Miller A.N."/>
            <person name="O'Donnell K."/>
            <person name="Stajich J.E."/>
            <person name="Bonito G."/>
        </authorList>
    </citation>
    <scope>NUCLEOTIDE SEQUENCE</scope>
    <source>
        <strain evidence="1">NRRL 6426</strain>
    </source>
</reference>
<sequence length="126" mass="14368">IRFYLGQSTITCANPNQIAKDFEAESTWANDILQSWPKNNEKSSENDNPSTFYIGVTLKNPLHRAEEDTRSFAKHSNAKNLFEKTPSYLLRVGLVGSPLLSMKAIIARTPYLRILRKIWLPSMNLN</sequence>
<dbReference type="EMBL" id="JAAAUQ010001495">
    <property type="protein sequence ID" value="KAF9138162.1"/>
    <property type="molecule type" value="Genomic_DNA"/>
</dbReference>
<feature type="non-terminal residue" evidence="1">
    <location>
        <position position="1"/>
    </location>
</feature>
<keyword evidence="2" id="KW-1185">Reference proteome</keyword>
<proteinExistence type="predicted"/>
<evidence type="ECO:0000313" key="1">
    <source>
        <dbReference type="EMBL" id="KAF9138162.1"/>
    </source>
</evidence>
<organism evidence="1 2">
    <name type="scientific">Linnemannia schmuckeri</name>
    <dbReference type="NCBI Taxonomy" id="64567"/>
    <lineage>
        <taxon>Eukaryota</taxon>
        <taxon>Fungi</taxon>
        <taxon>Fungi incertae sedis</taxon>
        <taxon>Mucoromycota</taxon>
        <taxon>Mortierellomycotina</taxon>
        <taxon>Mortierellomycetes</taxon>
        <taxon>Mortierellales</taxon>
        <taxon>Mortierellaceae</taxon>
        <taxon>Linnemannia</taxon>
    </lineage>
</organism>